<dbReference type="AlphaFoldDB" id="A0A1G7H1M2"/>
<dbReference type="InterPro" id="IPR036390">
    <property type="entry name" value="WH_DNA-bd_sf"/>
</dbReference>
<dbReference type="InterPro" id="IPR000600">
    <property type="entry name" value="ROK"/>
</dbReference>
<reference evidence="3 4" key="1">
    <citation type="submission" date="2016-10" db="EMBL/GenBank/DDBJ databases">
        <authorList>
            <person name="de Groot N.N."/>
        </authorList>
    </citation>
    <scope>NUCLEOTIDE SEQUENCE [LARGE SCALE GENOMIC DNA]</scope>
    <source>
        <strain evidence="3 4">DSM 27375</strain>
    </source>
</reference>
<dbReference type="CDD" id="cd00090">
    <property type="entry name" value="HTH_ARSR"/>
    <property type="match status" value="1"/>
</dbReference>
<organism evidence="3 4">
    <name type="scientific">Celeribacter baekdonensis</name>
    <dbReference type="NCBI Taxonomy" id="875171"/>
    <lineage>
        <taxon>Bacteria</taxon>
        <taxon>Pseudomonadati</taxon>
        <taxon>Pseudomonadota</taxon>
        <taxon>Alphaproteobacteria</taxon>
        <taxon>Rhodobacterales</taxon>
        <taxon>Roseobacteraceae</taxon>
        <taxon>Celeribacter</taxon>
    </lineage>
</organism>
<dbReference type="InterPro" id="IPR043129">
    <property type="entry name" value="ATPase_NBD"/>
</dbReference>
<evidence type="ECO:0000256" key="2">
    <source>
        <dbReference type="SAM" id="Phobius"/>
    </source>
</evidence>
<dbReference type="GO" id="GO:0006355">
    <property type="term" value="P:regulation of DNA-templated transcription"/>
    <property type="evidence" value="ECO:0007669"/>
    <property type="project" value="UniProtKB-ARBA"/>
</dbReference>
<sequence length="390" mass="42699">MNDIEVRQLRSGVNQIGVREINERLILSLIQRHGGMPGSELAKRTDLSAQTVSNILRKLENEGFLKRGAPKRGKVGKPSIPMEIDSDGALSFGLKIGRRSSDLAVMDLSGRVLEQRLITYRYPMPDQIFTFLREGMEALAGRLTPYQRKRLCGIGVAAPSEIWRWSDALGAPEDFNIWREIDFATEIANFSDLPQYTDNDATAACRAEHFFGRGRAFSDYAYFFIGSFIGGGIVMASSVVEGRQHNAGAFGSLPHITAEGKEVQLIDAASLYLLEAAVLKAGGDTAAMWRMPQDWAGFGAHLDDWITQSAKALASASRTVCSVIDFEAVLIDGAFPADVRERLVAETRAELQALDLRGLITPRIEPAQIGGNARVIGAAAEPMFSQFFLT</sequence>
<dbReference type="Proteomes" id="UP000182284">
    <property type="component" value="Unassembled WGS sequence"/>
</dbReference>
<keyword evidence="2" id="KW-0812">Transmembrane</keyword>
<name>A0A1G7H1M2_9RHOB</name>
<proteinExistence type="inferred from homology"/>
<keyword evidence="2" id="KW-0472">Membrane</keyword>
<gene>
    <name evidence="3" type="ORF">SAMN04488117_101822</name>
</gene>
<dbReference type="OrthoDB" id="49685at2"/>
<dbReference type="Gene3D" id="3.30.420.40">
    <property type="match status" value="2"/>
</dbReference>
<dbReference type="PANTHER" id="PTHR18964">
    <property type="entry name" value="ROK (REPRESSOR, ORF, KINASE) FAMILY"/>
    <property type="match status" value="1"/>
</dbReference>
<dbReference type="Pfam" id="PF13412">
    <property type="entry name" value="HTH_24"/>
    <property type="match status" value="1"/>
</dbReference>
<keyword evidence="2" id="KW-1133">Transmembrane helix</keyword>
<dbReference type="InterPro" id="IPR011991">
    <property type="entry name" value="ArsR-like_HTH"/>
</dbReference>
<protein>
    <submittedName>
        <fullName evidence="3">Transcriptional regulator, MarR family</fullName>
    </submittedName>
</protein>
<dbReference type="PANTHER" id="PTHR18964:SF149">
    <property type="entry name" value="BIFUNCTIONAL UDP-N-ACETYLGLUCOSAMINE 2-EPIMERASE_N-ACETYLMANNOSAMINE KINASE"/>
    <property type="match status" value="1"/>
</dbReference>
<dbReference type="Pfam" id="PF00480">
    <property type="entry name" value="ROK"/>
    <property type="match status" value="1"/>
</dbReference>
<dbReference type="InterPro" id="IPR036388">
    <property type="entry name" value="WH-like_DNA-bd_sf"/>
</dbReference>
<evidence type="ECO:0000256" key="1">
    <source>
        <dbReference type="ARBA" id="ARBA00006479"/>
    </source>
</evidence>
<comment type="similarity">
    <text evidence="1">Belongs to the ROK (NagC/XylR) family.</text>
</comment>
<feature type="transmembrane region" description="Helical" evidence="2">
    <location>
        <begin position="220"/>
        <end position="240"/>
    </location>
</feature>
<accession>A0A1G7H1M2</accession>
<dbReference type="SUPFAM" id="SSF53067">
    <property type="entry name" value="Actin-like ATPase domain"/>
    <property type="match status" value="1"/>
</dbReference>
<dbReference type="SUPFAM" id="SSF46785">
    <property type="entry name" value="Winged helix' DNA-binding domain"/>
    <property type="match status" value="1"/>
</dbReference>
<evidence type="ECO:0000313" key="4">
    <source>
        <dbReference type="Proteomes" id="UP000182284"/>
    </source>
</evidence>
<evidence type="ECO:0000313" key="3">
    <source>
        <dbReference type="EMBL" id="SDE94320.1"/>
    </source>
</evidence>
<dbReference type="CDD" id="cd23763">
    <property type="entry name" value="ASKHA_ATPase_ROK"/>
    <property type="match status" value="1"/>
</dbReference>
<dbReference type="RefSeq" id="WP_074641263.1">
    <property type="nucleotide sequence ID" value="NZ_FNBL01000001.1"/>
</dbReference>
<dbReference type="Gene3D" id="1.10.10.10">
    <property type="entry name" value="Winged helix-like DNA-binding domain superfamily/Winged helix DNA-binding domain"/>
    <property type="match status" value="1"/>
</dbReference>
<dbReference type="EMBL" id="FNBL01000001">
    <property type="protein sequence ID" value="SDE94320.1"/>
    <property type="molecule type" value="Genomic_DNA"/>
</dbReference>